<dbReference type="InterPro" id="IPR039793">
    <property type="entry name" value="UROS/Hem4"/>
</dbReference>
<dbReference type="GO" id="GO:0032259">
    <property type="term" value="P:methylation"/>
    <property type="evidence" value="ECO:0007669"/>
    <property type="project" value="UniProtKB-KW"/>
</dbReference>
<gene>
    <name evidence="11" type="primary">hemD</name>
    <name evidence="11" type="ORF">TUM4630_06630</name>
</gene>
<comment type="catalytic activity">
    <reaction evidence="8 9">
        <text>hydroxymethylbilane = uroporphyrinogen III + H2O</text>
        <dbReference type="Rhea" id="RHEA:18965"/>
        <dbReference type="ChEBI" id="CHEBI:15377"/>
        <dbReference type="ChEBI" id="CHEBI:57308"/>
        <dbReference type="ChEBI" id="CHEBI:57845"/>
        <dbReference type="EC" id="4.2.1.75"/>
    </reaction>
</comment>
<dbReference type="Proteomes" id="UP000761574">
    <property type="component" value="Unassembled WGS sequence"/>
</dbReference>
<dbReference type="RefSeq" id="WP_119977103.1">
    <property type="nucleotide sequence ID" value="NZ_BPFB01000006.1"/>
</dbReference>
<evidence type="ECO:0000256" key="3">
    <source>
        <dbReference type="ARBA" id="ARBA00013109"/>
    </source>
</evidence>
<evidence type="ECO:0000256" key="5">
    <source>
        <dbReference type="ARBA" id="ARBA00023244"/>
    </source>
</evidence>
<feature type="domain" description="Tetrapyrrole biosynthesis uroporphyrinogen III synthase" evidence="10">
    <location>
        <begin position="14"/>
        <end position="233"/>
    </location>
</feature>
<comment type="similarity">
    <text evidence="2 9">Belongs to the uroporphyrinogen-III synthase family.</text>
</comment>
<comment type="caution">
    <text evidence="11">The sequence shown here is derived from an EMBL/GenBank/DDBJ whole genome shotgun (WGS) entry which is preliminary data.</text>
</comment>
<evidence type="ECO:0000256" key="1">
    <source>
        <dbReference type="ARBA" id="ARBA00004772"/>
    </source>
</evidence>
<evidence type="ECO:0000259" key="10">
    <source>
        <dbReference type="Pfam" id="PF02602"/>
    </source>
</evidence>
<reference evidence="11 12" key="1">
    <citation type="submission" date="2021-05" db="EMBL/GenBank/DDBJ databases">
        <title>Molecular characterization for Shewanella algae harboring chromosomal blaOXA-55-like strains isolated from clinical and environment sample.</title>
        <authorList>
            <person name="Ohama Y."/>
            <person name="Aoki K."/>
            <person name="Harada S."/>
            <person name="Moriya K."/>
            <person name="Ishii Y."/>
            <person name="Tateda K."/>
        </authorList>
    </citation>
    <scope>NUCLEOTIDE SEQUENCE [LARGE SCALE GENOMIC DNA]</scope>
    <source>
        <strain evidence="11 12">LMG 23746</strain>
    </source>
</reference>
<organism evidence="11 12">
    <name type="scientific">Shewanella algidipiscicola</name>
    <dbReference type="NCBI Taxonomy" id="614070"/>
    <lineage>
        <taxon>Bacteria</taxon>
        <taxon>Pseudomonadati</taxon>
        <taxon>Pseudomonadota</taxon>
        <taxon>Gammaproteobacteria</taxon>
        <taxon>Alteromonadales</taxon>
        <taxon>Shewanellaceae</taxon>
        <taxon>Shewanella</taxon>
    </lineage>
</organism>
<evidence type="ECO:0000256" key="2">
    <source>
        <dbReference type="ARBA" id="ARBA00008133"/>
    </source>
</evidence>
<keyword evidence="4 9" id="KW-0456">Lyase</keyword>
<dbReference type="EC" id="4.2.1.75" evidence="3 9"/>
<dbReference type="Pfam" id="PF02602">
    <property type="entry name" value="HEM4"/>
    <property type="match status" value="1"/>
</dbReference>
<sequence>MKVLLTRPEGRNQSMIEALSQRQVPFVVTPLLEVIATDDIYNEADIAAFHHADIVIFISTNAVTYAARALNNHFPDNIDYYAVGQATLLSLQALGVNAIEAPTDCQQTEGLLTLPSLQALDGQNITIVRGVGGREALAEQLAQRGAIVSYWQVYQRECPPLNHRVAYDWQQQNIDTIVITSGQILSHLMQLVPKELFAWLHACHIIVPSSRVYEQAINAGFTHVTNARAANSDAVLIALGLTA</sequence>
<dbReference type="EMBL" id="BPFB01000006">
    <property type="protein sequence ID" value="GIU43409.1"/>
    <property type="molecule type" value="Genomic_DNA"/>
</dbReference>
<dbReference type="InterPro" id="IPR003754">
    <property type="entry name" value="4pyrrol_synth_uPrphyn_synth"/>
</dbReference>
<keyword evidence="12" id="KW-1185">Reference proteome</keyword>
<comment type="pathway">
    <text evidence="1 9">Porphyrin-containing compound metabolism; protoporphyrin-IX biosynthesis; coproporphyrinogen-III from 5-aminolevulinate: step 3/4.</text>
</comment>
<proteinExistence type="inferred from homology"/>
<protein>
    <recommendedName>
        <fullName evidence="7 9">Uroporphyrinogen-III synthase</fullName>
        <ecNumber evidence="3 9">4.2.1.75</ecNumber>
    </recommendedName>
</protein>
<dbReference type="SUPFAM" id="SSF69618">
    <property type="entry name" value="HemD-like"/>
    <property type="match status" value="1"/>
</dbReference>
<evidence type="ECO:0000256" key="9">
    <source>
        <dbReference type="RuleBase" id="RU366031"/>
    </source>
</evidence>
<name>A0ABQ4P7F0_9GAMM</name>
<keyword evidence="11" id="KW-0489">Methyltransferase</keyword>
<dbReference type="PANTHER" id="PTHR38042">
    <property type="entry name" value="UROPORPHYRINOGEN-III SYNTHASE, CHLOROPLASTIC"/>
    <property type="match status" value="1"/>
</dbReference>
<keyword evidence="5 9" id="KW-0627">Porphyrin biosynthesis</keyword>
<dbReference type="GO" id="GO:0008168">
    <property type="term" value="F:methyltransferase activity"/>
    <property type="evidence" value="ECO:0007669"/>
    <property type="project" value="UniProtKB-KW"/>
</dbReference>
<evidence type="ECO:0000313" key="11">
    <source>
        <dbReference type="EMBL" id="GIU43409.1"/>
    </source>
</evidence>
<evidence type="ECO:0000256" key="8">
    <source>
        <dbReference type="ARBA" id="ARBA00048617"/>
    </source>
</evidence>
<accession>A0ABQ4P7F0</accession>
<comment type="function">
    <text evidence="6 9">Catalyzes cyclization of the linear tetrapyrrole, hydroxymethylbilane, to the macrocyclic uroporphyrinogen III.</text>
</comment>
<evidence type="ECO:0000256" key="7">
    <source>
        <dbReference type="ARBA" id="ARBA00040167"/>
    </source>
</evidence>
<dbReference type="PANTHER" id="PTHR38042:SF1">
    <property type="entry name" value="UROPORPHYRINOGEN-III SYNTHASE, CHLOROPLASTIC"/>
    <property type="match status" value="1"/>
</dbReference>
<evidence type="ECO:0000256" key="6">
    <source>
        <dbReference type="ARBA" id="ARBA00037589"/>
    </source>
</evidence>
<evidence type="ECO:0000256" key="4">
    <source>
        <dbReference type="ARBA" id="ARBA00023239"/>
    </source>
</evidence>
<keyword evidence="11" id="KW-0808">Transferase</keyword>
<dbReference type="CDD" id="cd06578">
    <property type="entry name" value="HemD"/>
    <property type="match status" value="1"/>
</dbReference>
<dbReference type="InterPro" id="IPR036108">
    <property type="entry name" value="4pyrrol_syn_uPrphyn_synt_sf"/>
</dbReference>
<evidence type="ECO:0000313" key="12">
    <source>
        <dbReference type="Proteomes" id="UP000761574"/>
    </source>
</evidence>
<dbReference type="Gene3D" id="3.40.50.10090">
    <property type="match status" value="2"/>
</dbReference>